<evidence type="ECO:0000313" key="3">
    <source>
        <dbReference type="Proteomes" id="UP001443914"/>
    </source>
</evidence>
<gene>
    <name evidence="2" type="ORF">RND81_05G125400</name>
</gene>
<dbReference type="AlphaFoldDB" id="A0AAW1KVV1"/>
<keyword evidence="3" id="KW-1185">Reference proteome</keyword>
<evidence type="ECO:0000313" key="2">
    <source>
        <dbReference type="EMBL" id="KAK9725150.1"/>
    </source>
</evidence>
<proteinExistence type="predicted"/>
<dbReference type="Proteomes" id="UP001443914">
    <property type="component" value="Unassembled WGS sequence"/>
</dbReference>
<dbReference type="EMBL" id="JBDFQZ010000005">
    <property type="protein sequence ID" value="KAK9725150.1"/>
    <property type="molecule type" value="Genomic_DNA"/>
</dbReference>
<keyword evidence="1" id="KW-1133">Transmembrane helix</keyword>
<dbReference type="PANTHER" id="PTHR36743">
    <property type="entry name" value="OS04G0495300 PROTEIN"/>
    <property type="match status" value="1"/>
</dbReference>
<keyword evidence="1" id="KW-0472">Membrane</keyword>
<comment type="caution">
    <text evidence="2">The sequence shown here is derived from an EMBL/GenBank/DDBJ whole genome shotgun (WGS) entry which is preliminary data.</text>
</comment>
<feature type="transmembrane region" description="Helical" evidence="1">
    <location>
        <begin position="144"/>
        <end position="164"/>
    </location>
</feature>
<reference evidence="2" key="1">
    <citation type="submission" date="2024-03" db="EMBL/GenBank/DDBJ databases">
        <title>WGS assembly of Saponaria officinalis var. Norfolk2.</title>
        <authorList>
            <person name="Jenkins J."/>
            <person name="Shu S."/>
            <person name="Grimwood J."/>
            <person name="Barry K."/>
            <person name="Goodstein D."/>
            <person name="Schmutz J."/>
            <person name="Leebens-Mack J."/>
            <person name="Osbourn A."/>
        </authorList>
    </citation>
    <scope>NUCLEOTIDE SEQUENCE [LARGE SCALE GENOMIC DNA]</scope>
    <source>
        <strain evidence="2">JIC</strain>
    </source>
</reference>
<keyword evidence="1" id="KW-0812">Transmembrane</keyword>
<accession>A0AAW1KVV1</accession>
<protein>
    <submittedName>
        <fullName evidence="2">Uncharacterized protein</fullName>
    </submittedName>
</protein>
<organism evidence="2 3">
    <name type="scientific">Saponaria officinalis</name>
    <name type="common">Common soapwort</name>
    <name type="synonym">Lychnis saponaria</name>
    <dbReference type="NCBI Taxonomy" id="3572"/>
    <lineage>
        <taxon>Eukaryota</taxon>
        <taxon>Viridiplantae</taxon>
        <taxon>Streptophyta</taxon>
        <taxon>Embryophyta</taxon>
        <taxon>Tracheophyta</taxon>
        <taxon>Spermatophyta</taxon>
        <taxon>Magnoliopsida</taxon>
        <taxon>eudicotyledons</taxon>
        <taxon>Gunneridae</taxon>
        <taxon>Pentapetalae</taxon>
        <taxon>Caryophyllales</taxon>
        <taxon>Caryophyllaceae</taxon>
        <taxon>Caryophylleae</taxon>
        <taxon>Saponaria</taxon>
    </lineage>
</organism>
<feature type="transmembrane region" description="Helical" evidence="1">
    <location>
        <begin position="120"/>
        <end position="138"/>
    </location>
</feature>
<sequence length="165" mass="17695">MGTSPSKRVQETLQNSTEFNSACSTTFTESLSLTQHTSQGIFPYQLLSASTHLHQSLSSTCHLVHKWVPSPPSHHLVDAAYHSLRRRRNYPLETLDSGQFRDFAVELFANAVVLNARKAVLSRVPVGVVGIAGVAAVGKVGKEFVSAAVGAYALGVVTSVYISLG</sequence>
<dbReference type="PANTHER" id="PTHR36743:SF1">
    <property type="entry name" value="OS04G0495300 PROTEIN"/>
    <property type="match status" value="1"/>
</dbReference>
<evidence type="ECO:0000256" key="1">
    <source>
        <dbReference type="SAM" id="Phobius"/>
    </source>
</evidence>
<name>A0AAW1KVV1_SAPOF</name>